<evidence type="ECO:0000313" key="4">
    <source>
        <dbReference type="EMBL" id="OMJ23953.1"/>
    </source>
</evidence>
<accession>A0A1R1YAN8</accession>
<dbReference type="InterPro" id="IPR000504">
    <property type="entry name" value="RRM_dom"/>
</dbReference>
<dbReference type="EMBL" id="LSSM01001931">
    <property type="protein sequence ID" value="OMJ23953.1"/>
    <property type="molecule type" value="Genomic_DNA"/>
</dbReference>
<dbReference type="AlphaFoldDB" id="A0A1R1YAN8"/>
<name>A0A1R1YAN8_9FUNG</name>
<feature type="region of interest" description="Disordered" evidence="2">
    <location>
        <begin position="112"/>
        <end position="145"/>
    </location>
</feature>
<feature type="compositionally biased region" description="Low complexity" evidence="2">
    <location>
        <begin position="429"/>
        <end position="449"/>
    </location>
</feature>
<evidence type="ECO:0000259" key="3">
    <source>
        <dbReference type="PROSITE" id="PS50102"/>
    </source>
</evidence>
<comment type="caution">
    <text evidence="4">The sequence shown here is derived from an EMBL/GenBank/DDBJ whole genome shotgun (WGS) entry which is preliminary data.</text>
</comment>
<evidence type="ECO:0000313" key="5">
    <source>
        <dbReference type="Proteomes" id="UP000187429"/>
    </source>
</evidence>
<feature type="region of interest" description="Disordered" evidence="2">
    <location>
        <begin position="181"/>
        <end position="203"/>
    </location>
</feature>
<keyword evidence="1" id="KW-0694">RNA-binding</keyword>
<dbReference type="Pfam" id="PF00076">
    <property type="entry name" value="RRM_1"/>
    <property type="match status" value="2"/>
</dbReference>
<feature type="compositionally biased region" description="Basic residues" evidence="2">
    <location>
        <begin position="291"/>
        <end position="303"/>
    </location>
</feature>
<dbReference type="PROSITE" id="PS50102">
    <property type="entry name" value="RRM"/>
    <property type="match status" value="2"/>
</dbReference>
<evidence type="ECO:0000256" key="1">
    <source>
        <dbReference type="PROSITE-ProRule" id="PRU00176"/>
    </source>
</evidence>
<proteinExistence type="predicted"/>
<feature type="compositionally biased region" description="Polar residues" evidence="2">
    <location>
        <begin position="112"/>
        <end position="144"/>
    </location>
</feature>
<feature type="domain" description="RRM" evidence="3">
    <location>
        <begin position="977"/>
        <end position="1056"/>
    </location>
</feature>
<dbReference type="Proteomes" id="UP000187429">
    <property type="component" value="Unassembled WGS sequence"/>
</dbReference>
<gene>
    <name evidence="4" type="ORF">AYI69_g4808</name>
</gene>
<dbReference type="InterPro" id="IPR012677">
    <property type="entry name" value="Nucleotide-bd_a/b_plait_sf"/>
</dbReference>
<feature type="domain" description="RRM" evidence="3">
    <location>
        <begin position="866"/>
        <end position="942"/>
    </location>
</feature>
<dbReference type="CDD" id="cd00590">
    <property type="entry name" value="RRM_SF"/>
    <property type="match status" value="1"/>
</dbReference>
<dbReference type="GO" id="GO:0003723">
    <property type="term" value="F:RNA binding"/>
    <property type="evidence" value="ECO:0007669"/>
    <property type="project" value="UniProtKB-UniRule"/>
</dbReference>
<keyword evidence="5" id="KW-1185">Reference proteome</keyword>
<reference evidence="5" key="1">
    <citation type="submission" date="2017-01" db="EMBL/GenBank/DDBJ databases">
        <authorList>
            <person name="Wang Y."/>
            <person name="White M."/>
            <person name="Kvist S."/>
            <person name="Moncalvo J.-M."/>
        </authorList>
    </citation>
    <scope>NUCLEOTIDE SEQUENCE [LARGE SCALE GENOMIC DNA]</scope>
    <source>
        <strain evidence="5">ID-206-W2</strain>
    </source>
</reference>
<dbReference type="OrthoDB" id="10371692at2759"/>
<sequence>MVTITLKNKGLQNDIVCSSISAMLQTTCVSEILIRIAKNNLPIQNDLDTNSKNYLDGKNVLVLDLFSDSQIVIDHQERDSKLIPQNVETSVQKSNNRNISYENQFPVNKAATQTKNIDSESTTKSATVSSKNEIVSTEHNSPKSLASCDMTKRSFGNGKLSEFCLPELNEKAKKCPGVEINKIDHNNPTSEHNKSEISLKDKSEHGAKKLLSIESRGSKDETFELPECVSQEKAEISINSLKLYQVEPEFKINNSNINLNHESKILTEADNTTVNQLVIPQNKSISNSKAKNPKKNSKNKRKKNQVLAEKLDSIFNEDKSESIKHNIGKLLYKSPSTLEDFTFIPSISKKIIPVNPATETSKIPSISPKLFTNDVSVFSSLNNMTFDNIPPVSEFVDPVKPPKKSIFSTNLNLLKQNELNSSYPPLPVNIDSNNSNSSQSIKNSPQNQKAFKSNKDGYNASNIPSAKDFQFTKTLSSLPTPNLVNSKLETYINDTKNSKTDSTIKEDFNLIPIPSLANFNIGDQKIDTTSCLKDNINSSAISLNPCLNQEFVPSRKTPLNKSEFDYSLERTSLNYANLQKNKNEDHVFSLLNTLNKNTIDPVENFTKVDVMQLKTNTADSDKYDTFKINQSSKQNVQSSDLKSNNSIAQVPIFADYVDELIYNIERTKIDESNSFRAFTNHSLEIEDTKSNEYKQDKIPDLKYDSSAVYTTKLSKTPNDAYEPNLNPDLLRRKLATLTNTSSVLAPDVIKKNTQHLELSEISSVSSNKENLELQLPNKTINNSKAPSQKESTISASVLKLDKMPLDYNIDALVNKDERTISQKISAKKNILKEECSELGYNSPALSNNTENTAVNGTVSNIRIPITKICVDNISKSTTRVNLIDFFKSFGHISGINYPKKSEKKNKNLAIIKFFNEDQALSSLAADKTLFNSSNISVKLDTPANFVAFISEKSTAITNPQKNNNTLSINSIAVYPTKIIRIDNLNPDTSKEKVADYALKFGEFFSINLPTDPKKKNKGIGSAFIVYKLFQSSERALFGFQDITLDGHKLVSSYSKTDSI</sequence>
<dbReference type="InterPro" id="IPR035979">
    <property type="entry name" value="RBD_domain_sf"/>
</dbReference>
<feature type="region of interest" description="Disordered" evidence="2">
    <location>
        <begin position="280"/>
        <end position="303"/>
    </location>
</feature>
<feature type="region of interest" description="Disordered" evidence="2">
    <location>
        <begin position="424"/>
        <end position="461"/>
    </location>
</feature>
<evidence type="ECO:0000256" key="2">
    <source>
        <dbReference type="SAM" id="MobiDB-lite"/>
    </source>
</evidence>
<organism evidence="4 5">
    <name type="scientific">Smittium culicis</name>
    <dbReference type="NCBI Taxonomy" id="133412"/>
    <lineage>
        <taxon>Eukaryota</taxon>
        <taxon>Fungi</taxon>
        <taxon>Fungi incertae sedis</taxon>
        <taxon>Zoopagomycota</taxon>
        <taxon>Kickxellomycotina</taxon>
        <taxon>Harpellomycetes</taxon>
        <taxon>Harpellales</taxon>
        <taxon>Legeriomycetaceae</taxon>
        <taxon>Smittium</taxon>
    </lineage>
</organism>
<dbReference type="SUPFAM" id="SSF54928">
    <property type="entry name" value="RNA-binding domain, RBD"/>
    <property type="match status" value="1"/>
</dbReference>
<dbReference type="Gene3D" id="3.30.70.330">
    <property type="match status" value="2"/>
</dbReference>
<dbReference type="SMART" id="SM00360">
    <property type="entry name" value="RRM"/>
    <property type="match status" value="2"/>
</dbReference>
<protein>
    <recommendedName>
        <fullName evidence="3">RRM domain-containing protein</fullName>
    </recommendedName>
</protein>